<dbReference type="AlphaFoldDB" id="X1GWW8"/>
<gene>
    <name evidence="1" type="ORF">S03H2_14869</name>
</gene>
<evidence type="ECO:0000313" key="1">
    <source>
        <dbReference type="EMBL" id="GAH46104.1"/>
    </source>
</evidence>
<organism evidence="1">
    <name type="scientific">marine sediment metagenome</name>
    <dbReference type="NCBI Taxonomy" id="412755"/>
    <lineage>
        <taxon>unclassified sequences</taxon>
        <taxon>metagenomes</taxon>
        <taxon>ecological metagenomes</taxon>
    </lineage>
</organism>
<reference evidence="1" key="1">
    <citation type="journal article" date="2014" name="Front. Microbiol.">
        <title>High frequency of phylogenetically diverse reductive dehalogenase-homologous genes in deep subseafloor sedimentary metagenomes.</title>
        <authorList>
            <person name="Kawai M."/>
            <person name="Futagami T."/>
            <person name="Toyoda A."/>
            <person name="Takaki Y."/>
            <person name="Nishi S."/>
            <person name="Hori S."/>
            <person name="Arai W."/>
            <person name="Tsubouchi T."/>
            <person name="Morono Y."/>
            <person name="Uchiyama I."/>
            <person name="Ito T."/>
            <person name="Fujiyama A."/>
            <person name="Inagaki F."/>
            <person name="Takami H."/>
        </authorList>
    </citation>
    <scope>NUCLEOTIDE SEQUENCE</scope>
    <source>
        <strain evidence="1">Expedition CK06-06</strain>
    </source>
</reference>
<accession>X1GWW8</accession>
<sequence>MNSFCAYAGLIPIQIFQLEKYKNQENDPFYRMELHVIRLGEVAFATNPFELYVDYGFRITGRSKSKQTFVIQLSCDRCDYLPTKKAIPGGGYSAMVIRVGPIGGKVLVNETVDLINSLWEQYNDSKSNT</sequence>
<dbReference type="EMBL" id="BARU01007554">
    <property type="protein sequence ID" value="GAH46104.1"/>
    <property type="molecule type" value="Genomic_DNA"/>
</dbReference>
<protein>
    <submittedName>
        <fullName evidence="1">Uncharacterized protein</fullName>
    </submittedName>
</protein>
<comment type="caution">
    <text evidence="1">The sequence shown here is derived from an EMBL/GenBank/DDBJ whole genome shotgun (WGS) entry which is preliminary data.</text>
</comment>
<proteinExistence type="predicted"/>
<name>X1GWW8_9ZZZZ</name>